<evidence type="ECO:0000259" key="1">
    <source>
        <dbReference type="PROSITE" id="PS51704"/>
    </source>
</evidence>
<evidence type="ECO:0000313" key="3">
    <source>
        <dbReference type="Proteomes" id="UP000184423"/>
    </source>
</evidence>
<name>A0A1M4TR48_9CLOT</name>
<dbReference type="InterPro" id="IPR017946">
    <property type="entry name" value="PLC-like_Pdiesterase_TIM-brl"/>
</dbReference>
<organism evidence="2 3">
    <name type="scientific">Caloramator proteoclasticus DSM 10124</name>
    <dbReference type="NCBI Taxonomy" id="1121262"/>
    <lineage>
        <taxon>Bacteria</taxon>
        <taxon>Bacillati</taxon>
        <taxon>Bacillota</taxon>
        <taxon>Clostridia</taxon>
        <taxon>Eubacteriales</taxon>
        <taxon>Clostridiaceae</taxon>
        <taxon>Caloramator</taxon>
    </lineage>
</organism>
<proteinExistence type="predicted"/>
<reference evidence="3" key="1">
    <citation type="submission" date="2016-11" db="EMBL/GenBank/DDBJ databases">
        <authorList>
            <person name="Varghese N."/>
            <person name="Submissions S."/>
        </authorList>
    </citation>
    <scope>NUCLEOTIDE SEQUENCE [LARGE SCALE GENOMIC DNA]</scope>
    <source>
        <strain evidence="3">DSM 10124</strain>
    </source>
</reference>
<sequence length="244" mass="27983">MINFAHRGASGRYPENTILAFEKALEFGANGIETDVQMTKDGILVLMHDEMVNRTTDGIGFVKDYTFSEIKKLDAGSWFSKEYLNEKVPSVEELLLLVKGKKVVVNFEIKNTIIEYEGIEEKLLDLIYRYGMQKNVIISSFNHYSVVRVKKLSSEIKTGLLYMENLYCPEKYAKYVGVDALHPYFYSLGKDVVGQIKKEDIMINTFTVNDTNYMKYLMSIGVDGIITNYPEKLNKLMINQREAS</sequence>
<dbReference type="PROSITE" id="PS51704">
    <property type="entry name" value="GP_PDE"/>
    <property type="match status" value="1"/>
</dbReference>
<dbReference type="RefSeq" id="WP_423230476.1">
    <property type="nucleotide sequence ID" value="NZ_FQVG01000005.1"/>
</dbReference>
<dbReference type="SUPFAM" id="SSF51695">
    <property type="entry name" value="PLC-like phosphodiesterases"/>
    <property type="match status" value="1"/>
</dbReference>
<protein>
    <submittedName>
        <fullName evidence="2">Glycerophosphoryl diester phosphodiesterase</fullName>
    </submittedName>
</protein>
<dbReference type="PANTHER" id="PTHR46211:SF1">
    <property type="entry name" value="GLYCEROPHOSPHODIESTER PHOSPHODIESTERASE, CYTOPLASMIC"/>
    <property type="match status" value="1"/>
</dbReference>
<dbReference type="GO" id="GO:0006629">
    <property type="term" value="P:lipid metabolic process"/>
    <property type="evidence" value="ECO:0007669"/>
    <property type="project" value="InterPro"/>
</dbReference>
<dbReference type="InterPro" id="IPR030395">
    <property type="entry name" value="GP_PDE_dom"/>
</dbReference>
<dbReference type="AlphaFoldDB" id="A0A1M4TR48"/>
<dbReference type="PANTHER" id="PTHR46211">
    <property type="entry name" value="GLYCEROPHOSPHORYL DIESTER PHOSPHODIESTERASE"/>
    <property type="match status" value="1"/>
</dbReference>
<evidence type="ECO:0000313" key="2">
    <source>
        <dbReference type="EMBL" id="SHE46908.1"/>
    </source>
</evidence>
<dbReference type="EMBL" id="FQVG01000005">
    <property type="protein sequence ID" value="SHE46908.1"/>
    <property type="molecule type" value="Genomic_DNA"/>
</dbReference>
<dbReference type="Pfam" id="PF03009">
    <property type="entry name" value="GDPD"/>
    <property type="match status" value="1"/>
</dbReference>
<dbReference type="Gene3D" id="3.20.20.190">
    <property type="entry name" value="Phosphatidylinositol (PI) phosphodiesterase"/>
    <property type="match status" value="1"/>
</dbReference>
<accession>A0A1M4TR48</accession>
<feature type="domain" description="GP-PDE" evidence="1">
    <location>
        <begin position="1"/>
        <end position="237"/>
    </location>
</feature>
<gene>
    <name evidence="2" type="ORF">SAMN02746091_00446</name>
</gene>
<dbReference type="CDD" id="cd08563">
    <property type="entry name" value="GDPD_TtGDE_like"/>
    <property type="match status" value="1"/>
</dbReference>
<keyword evidence="3" id="KW-1185">Reference proteome</keyword>
<dbReference type="GO" id="GO:0008081">
    <property type="term" value="F:phosphoric diester hydrolase activity"/>
    <property type="evidence" value="ECO:0007669"/>
    <property type="project" value="InterPro"/>
</dbReference>
<dbReference type="Proteomes" id="UP000184423">
    <property type="component" value="Unassembled WGS sequence"/>
</dbReference>